<evidence type="ECO:0000313" key="4">
    <source>
        <dbReference type="EMBL" id="KAK5971709.1"/>
    </source>
</evidence>
<dbReference type="PROSITE" id="PS50097">
    <property type="entry name" value="BTB"/>
    <property type="match status" value="1"/>
</dbReference>
<dbReference type="PANTHER" id="PTHR45632">
    <property type="entry name" value="LD33804P"/>
    <property type="match status" value="1"/>
</dbReference>
<evidence type="ECO:0000256" key="2">
    <source>
        <dbReference type="ARBA" id="ARBA00022737"/>
    </source>
</evidence>
<feature type="domain" description="BTB" evidence="3">
    <location>
        <begin position="26"/>
        <end position="75"/>
    </location>
</feature>
<feature type="non-terminal residue" evidence="4">
    <location>
        <position position="1"/>
    </location>
</feature>
<dbReference type="SUPFAM" id="SSF54695">
    <property type="entry name" value="POZ domain"/>
    <property type="match status" value="1"/>
</dbReference>
<dbReference type="Proteomes" id="UP001331761">
    <property type="component" value="Unassembled WGS sequence"/>
</dbReference>
<reference evidence="4 5" key="1">
    <citation type="submission" date="2019-10" db="EMBL/GenBank/DDBJ databases">
        <title>Assembly and Annotation for the nematode Trichostrongylus colubriformis.</title>
        <authorList>
            <person name="Martin J."/>
        </authorList>
    </citation>
    <scope>NUCLEOTIDE SEQUENCE [LARGE SCALE GENOMIC DNA]</scope>
    <source>
        <strain evidence="4">G859</strain>
        <tissue evidence="4">Whole worm</tissue>
    </source>
</reference>
<dbReference type="Pfam" id="PF00651">
    <property type="entry name" value="BTB"/>
    <property type="match status" value="1"/>
</dbReference>
<dbReference type="PANTHER" id="PTHR45632:SF3">
    <property type="entry name" value="KELCH-LIKE PROTEIN 32"/>
    <property type="match status" value="1"/>
</dbReference>
<dbReference type="InterPro" id="IPR000210">
    <property type="entry name" value="BTB/POZ_dom"/>
</dbReference>
<sequence>YHFQSSEHNRLLLTNLAELRADSLLCDVVLIAEGTRINAHRNVLAASSDYFKAMFTNDVIESRSRMFATCKRLFH</sequence>
<proteinExistence type="predicted"/>
<dbReference type="Gene3D" id="3.30.710.10">
    <property type="entry name" value="Potassium Channel Kv1.1, Chain A"/>
    <property type="match status" value="1"/>
</dbReference>
<dbReference type="AlphaFoldDB" id="A0AAN8F8X3"/>
<evidence type="ECO:0000259" key="3">
    <source>
        <dbReference type="PROSITE" id="PS50097"/>
    </source>
</evidence>
<organism evidence="4 5">
    <name type="scientific">Trichostrongylus colubriformis</name>
    <name type="common">Black scour worm</name>
    <dbReference type="NCBI Taxonomy" id="6319"/>
    <lineage>
        <taxon>Eukaryota</taxon>
        <taxon>Metazoa</taxon>
        <taxon>Ecdysozoa</taxon>
        <taxon>Nematoda</taxon>
        <taxon>Chromadorea</taxon>
        <taxon>Rhabditida</taxon>
        <taxon>Rhabditina</taxon>
        <taxon>Rhabditomorpha</taxon>
        <taxon>Strongyloidea</taxon>
        <taxon>Trichostrongylidae</taxon>
        <taxon>Trichostrongylus</taxon>
    </lineage>
</organism>
<name>A0AAN8F8X3_TRICO</name>
<evidence type="ECO:0000313" key="5">
    <source>
        <dbReference type="Proteomes" id="UP001331761"/>
    </source>
</evidence>
<accession>A0AAN8F8X3</accession>
<evidence type="ECO:0000256" key="1">
    <source>
        <dbReference type="ARBA" id="ARBA00022441"/>
    </source>
</evidence>
<keyword evidence="1" id="KW-0880">Kelch repeat</keyword>
<protein>
    <submittedName>
        <fullName evidence="4">BTB domain-containing protein</fullName>
    </submittedName>
</protein>
<keyword evidence="5" id="KW-1185">Reference proteome</keyword>
<keyword evidence="2" id="KW-0677">Repeat</keyword>
<gene>
    <name evidence="4" type="ORF">GCK32_013566</name>
</gene>
<comment type="caution">
    <text evidence="4">The sequence shown here is derived from an EMBL/GenBank/DDBJ whole genome shotgun (WGS) entry which is preliminary data.</text>
</comment>
<dbReference type="InterPro" id="IPR011333">
    <property type="entry name" value="SKP1/BTB/POZ_sf"/>
</dbReference>
<dbReference type="EMBL" id="WIXE01017473">
    <property type="protein sequence ID" value="KAK5971709.1"/>
    <property type="molecule type" value="Genomic_DNA"/>
</dbReference>